<proteinExistence type="predicted"/>
<accession>A0ACB9T3X7</accession>
<keyword evidence="2" id="KW-1185">Reference proteome</keyword>
<reference evidence="1" key="1">
    <citation type="submission" date="2022-04" db="EMBL/GenBank/DDBJ databases">
        <title>Chromosome-scale genome assembly of Holotrichia oblita Faldermann.</title>
        <authorList>
            <person name="Rongchong L."/>
        </authorList>
    </citation>
    <scope>NUCLEOTIDE SEQUENCE</scope>
    <source>
        <strain evidence="1">81SQS9</strain>
    </source>
</reference>
<keyword evidence="1" id="KW-0255">Endonuclease</keyword>
<dbReference type="Proteomes" id="UP001056778">
    <property type="component" value="Chromosome 5"/>
</dbReference>
<gene>
    <name evidence="1" type="ORF">MML48_5g00017427</name>
</gene>
<comment type="caution">
    <text evidence="1">The sequence shown here is derived from an EMBL/GenBank/DDBJ whole genome shotgun (WGS) entry which is preliminary data.</text>
</comment>
<sequence>MEKDNENKLNEEFRRYIDQREQGIEMKEKIELKVIKSKESNHNNLNGKQEENRIKEARKQGIKIGTWNLQGLNEAGAAKNLLQEIKLYKLDILAVQETHLKEVNIQELEGPTLLYGSETWVINKRTQTKIEAWERKILRRIYGGKRTEEGWERRTNAEVYGLFSEPIISDVVRSRRLQWAGHLERMGSERLVKTIAWRELEGKRRRGRPRRKWREAMEEDIGGKQIENWRRKAADRKKWKEVTQLWA</sequence>
<evidence type="ECO:0000313" key="2">
    <source>
        <dbReference type="Proteomes" id="UP001056778"/>
    </source>
</evidence>
<protein>
    <submittedName>
        <fullName evidence="1">Endonuclease/exonuclease/phosphatase family</fullName>
    </submittedName>
</protein>
<dbReference type="EMBL" id="CM043019">
    <property type="protein sequence ID" value="KAI4461493.1"/>
    <property type="molecule type" value="Genomic_DNA"/>
</dbReference>
<keyword evidence="1" id="KW-0540">Nuclease</keyword>
<keyword evidence="1" id="KW-0378">Hydrolase</keyword>
<evidence type="ECO:0000313" key="1">
    <source>
        <dbReference type="EMBL" id="KAI4461493.1"/>
    </source>
</evidence>
<name>A0ACB9T3X7_HOLOL</name>
<organism evidence="1 2">
    <name type="scientific">Holotrichia oblita</name>
    <name type="common">Chafer beetle</name>
    <dbReference type="NCBI Taxonomy" id="644536"/>
    <lineage>
        <taxon>Eukaryota</taxon>
        <taxon>Metazoa</taxon>
        <taxon>Ecdysozoa</taxon>
        <taxon>Arthropoda</taxon>
        <taxon>Hexapoda</taxon>
        <taxon>Insecta</taxon>
        <taxon>Pterygota</taxon>
        <taxon>Neoptera</taxon>
        <taxon>Endopterygota</taxon>
        <taxon>Coleoptera</taxon>
        <taxon>Polyphaga</taxon>
        <taxon>Scarabaeiformia</taxon>
        <taxon>Scarabaeidae</taxon>
        <taxon>Melolonthinae</taxon>
        <taxon>Holotrichia</taxon>
    </lineage>
</organism>